<protein>
    <submittedName>
        <fullName evidence="3">DUF4426 domain-containing protein</fullName>
    </submittedName>
</protein>
<dbReference type="RefSeq" id="WP_136853430.1">
    <property type="nucleotide sequence ID" value="NZ_SWCI01000006.1"/>
</dbReference>
<organism evidence="3 4">
    <name type="scientific">Ferrimonas sediminicola</name>
    <dbReference type="NCBI Taxonomy" id="2569538"/>
    <lineage>
        <taxon>Bacteria</taxon>
        <taxon>Pseudomonadati</taxon>
        <taxon>Pseudomonadota</taxon>
        <taxon>Gammaproteobacteria</taxon>
        <taxon>Alteromonadales</taxon>
        <taxon>Ferrimonadaceae</taxon>
        <taxon>Ferrimonas</taxon>
    </lineage>
</organism>
<dbReference type="Proteomes" id="UP000305674">
    <property type="component" value="Unassembled WGS sequence"/>
</dbReference>
<dbReference type="AlphaFoldDB" id="A0A4U1BCK4"/>
<evidence type="ECO:0000256" key="1">
    <source>
        <dbReference type="SAM" id="SignalP"/>
    </source>
</evidence>
<reference evidence="3 4" key="1">
    <citation type="submission" date="2019-04" db="EMBL/GenBank/DDBJ databases">
        <authorList>
            <person name="Hwang J.C."/>
        </authorList>
    </citation>
    <scope>NUCLEOTIDE SEQUENCE [LARGE SCALE GENOMIC DNA]</scope>
    <source>
        <strain evidence="3 4">IMCC35001</strain>
    </source>
</reference>
<comment type="caution">
    <text evidence="3">The sequence shown here is derived from an EMBL/GenBank/DDBJ whole genome shotgun (WGS) entry which is preliminary data.</text>
</comment>
<dbReference type="OrthoDB" id="8563353at2"/>
<feature type="domain" description="DUF4426" evidence="2">
    <location>
        <begin position="25"/>
        <end position="145"/>
    </location>
</feature>
<evidence type="ECO:0000313" key="3">
    <source>
        <dbReference type="EMBL" id="TKB48753.1"/>
    </source>
</evidence>
<dbReference type="InterPro" id="IPR025218">
    <property type="entry name" value="DUF4426"/>
</dbReference>
<proteinExistence type="predicted"/>
<dbReference type="Gene3D" id="2.60.40.3340">
    <property type="entry name" value="Domain of unknown function DUF4426"/>
    <property type="match status" value="1"/>
</dbReference>
<accession>A0A4U1BCK4</accession>
<dbReference type="Pfam" id="PF14467">
    <property type="entry name" value="DUF4426"/>
    <property type="match status" value="1"/>
</dbReference>
<evidence type="ECO:0000259" key="2">
    <source>
        <dbReference type="Pfam" id="PF14467"/>
    </source>
</evidence>
<feature type="chain" id="PRO_5020441861" evidence="1">
    <location>
        <begin position="22"/>
        <end position="145"/>
    </location>
</feature>
<keyword evidence="1" id="KW-0732">Signal</keyword>
<gene>
    <name evidence="3" type="ORF">FCL40_11435</name>
</gene>
<keyword evidence="4" id="KW-1185">Reference proteome</keyword>
<sequence>MFNRLCALLALSLFLALPVQAEQKVQVGDYAIHYVSFGSTFIPPSIAKTYGISRSRYIGLVNVVILDTSKSDEGEAVAANISGNAQNLIGSQKKLKFKEIREGTAIYYIAEVDHRNEETFTFTLDISNGTDLQTNLQFEQKFYVD</sequence>
<evidence type="ECO:0000313" key="4">
    <source>
        <dbReference type="Proteomes" id="UP000305674"/>
    </source>
</evidence>
<dbReference type="EMBL" id="SWCI01000006">
    <property type="protein sequence ID" value="TKB48753.1"/>
    <property type="molecule type" value="Genomic_DNA"/>
</dbReference>
<feature type="signal peptide" evidence="1">
    <location>
        <begin position="1"/>
        <end position="21"/>
    </location>
</feature>
<name>A0A4U1BCK4_9GAMM</name>